<evidence type="ECO:0000256" key="1">
    <source>
        <dbReference type="SAM" id="MobiDB-lite"/>
    </source>
</evidence>
<sequence>METPALAPASSLSPPAALVIRGPGRHGRPLMDLLDAGQGRPYALRGPADGTPEGPTWFISTGRERTSMPRIVLSPLNAS</sequence>
<feature type="region of interest" description="Disordered" evidence="1">
    <location>
        <begin position="1"/>
        <end position="24"/>
    </location>
</feature>
<evidence type="ECO:0000313" key="3">
    <source>
        <dbReference type="Proteomes" id="UP001152622"/>
    </source>
</evidence>
<name>A0A9Q1JBY2_SYNKA</name>
<gene>
    <name evidence="2" type="ORF">SKAU_G00000080</name>
</gene>
<evidence type="ECO:0000313" key="2">
    <source>
        <dbReference type="EMBL" id="KAJ8379230.1"/>
    </source>
</evidence>
<keyword evidence="3" id="KW-1185">Reference proteome</keyword>
<feature type="compositionally biased region" description="Low complexity" evidence="1">
    <location>
        <begin position="1"/>
        <end position="18"/>
    </location>
</feature>
<accession>A0A9Q1JBY2</accession>
<dbReference type="EMBL" id="JAINUF010000001">
    <property type="protein sequence ID" value="KAJ8379230.1"/>
    <property type="molecule type" value="Genomic_DNA"/>
</dbReference>
<proteinExistence type="predicted"/>
<comment type="caution">
    <text evidence="2">The sequence shown here is derived from an EMBL/GenBank/DDBJ whole genome shotgun (WGS) entry which is preliminary data.</text>
</comment>
<reference evidence="2" key="1">
    <citation type="journal article" date="2023" name="Science">
        <title>Genome structures resolve the early diversification of teleost fishes.</title>
        <authorList>
            <person name="Parey E."/>
            <person name="Louis A."/>
            <person name="Montfort J."/>
            <person name="Bouchez O."/>
            <person name="Roques C."/>
            <person name="Iampietro C."/>
            <person name="Lluch J."/>
            <person name="Castinel A."/>
            <person name="Donnadieu C."/>
            <person name="Desvignes T."/>
            <person name="Floi Bucao C."/>
            <person name="Jouanno E."/>
            <person name="Wen M."/>
            <person name="Mejri S."/>
            <person name="Dirks R."/>
            <person name="Jansen H."/>
            <person name="Henkel C."/>
            <person name="Chen W.J."/>
            <person name="Zahm M."/>
            <person name="Cabau C."/>
            <person name="Klopp C."/>
            <person name="Thompson A.W."/>
            <person name="Robinson-Rechavi M."/>
            <person name="Braasch I."/>
            <person name="Lecointre G."/>
            <person name="Bobe J."/>
            <person name="Postlethwait J.H."/>
            <person name="Berthelot C."/>
            <person name="Roest Crollius H."/>
            <person name="Guiguen Y."/>
        </authorList>
    </citation>
    <scope>NUCLEOTIDE SEQUENCE</scope>
    <source>
        <strain evidence="2">WJC10195</strain>
    </source>
</reference>
<protein>
    <submittedName>
        <fullName evidence="2">Uncharacterized protein</fullName>
    </submittedName>
</protein>
<dbReference type="Proteomes" id="UP001152622">
    <property type="component" value="Chromosome 1"/>
</dbReference>
<organism evidence="2 3">
    <name type="scientific">Synaphobranchus kaupii</name>
    <name type="common">Kaup's arrowtooth eel</name>
    <dbReference type="NCBI Taxonomy" id="118154"/>
    <lineage>
        <taxon>Eukaryota</taxon>
        <taxon>Metazoa</taxon>
        <taxon>Chordata</taxon>
        <taxon>Craniata</taxon>
        <taxon>Vertebrata</taxon>
        <taxon>Euteleostomi</taxon>
        <taxon>Actinopterygii</taxon>
        <taxon>Neopterygii</taxon>
        <taxon>Teleostei</taxon>
        <taxon>Anguilliformes</taxon>
        <taxon>Synaphobranchidae</taxon>
        <taxon>Synaphobranchus</taxon>
    </lineage>
</organism>
<dbReference type="AlphaFoldDB" id="A0A9Q1JBY2"/>